<comment type="similarity">
    <text evidence="2">Belongs to the ABC transporter superfamily.</text>
</comment>
<dbReference type="RefSeq" id="WP_063244968.1">
    <property type="nucleotide sequence ID" value="NZ_LUKF01000019.1"/>
</dbReference>
<dbReference type="PROSITE" id="PS50893">
    <property type="entry name" value="ABC_TRANSPORTER_2"/>
    <property type="match status" value="1"/>
</dbReference>
<dbReference type="Pfam" id="PF00005">
    <property type="entry name" value="ABC_tran"/>
    <property type="match status" value="1"/>
</dbReference>
<keyword evidence="6" id="KW-0547">Nucleotide-binding</keyword>
<keyword evidence="9" id="KW-0472">Membrane</keyword>
<dbReference type="OrthoDB" id="5289537at2"/>
<sequence>MSTNVAIEIKDLTKKYDDKVAVDGINLEIYKGECFGLLGPNGAGKSTTMKMMYCSALVTSGELYVLGLNVKKNYREIKNRIGVVPQEDGLDPDFTVLENLLVYASYHKIPKAEAELRAQALLRLMKLEEYQDRSVETLSGGMKRRLAIARGLINSPEVIFLDEPTTGLDPQARIWIWDFFKHLKSEKSTLILTTHYMEEAEQMCDRVAIIDNGRILTIGKPRDLIRELIGKEVVEFDTNPVDLNYYLGRLRAEGFAYQVIKDTVSVLVKENQEGRRVVDLIASDKIYIRKPTLNDVFLKLAGHQLRDE</sequence>
<evidence type="ECO:0000256" key="4">
    <source>
        <dbReference type="ARBA" id="ARBA00022458"/>
    </source>
</evidence>
<dbReference type="FunFam" id="3.40.50.300:FF:000589">
    <property type="entry name" value="ABC transporter, ATP-binding subunit"/>
    <property type="match status" value="1"/>
</dbReference>
<feature type="domain" description="ABC transporter" evidence="10">
    <location>
        <begin position="7"/>
        <end position="237"/>
    </location>
</feature>
<accession>A0A150WCK3</accession>
<gene>
    <name evidence="11" type="ORF">AZI85_11980</name>
</gene>
<organism evidence="11 12">
    <name type="scientific">Bdellovibrio bacteriovorus</name>
    <dbReference type="NCBI Taxonomy" id="959"/>
    <lineage>
        <taxon>Bacteria</taxon>
        <taxon>Pseudomonadati</taxon>
        <taxon>Bdellovibrionota</taxon>
        <taxon>Bdellovibrionia</taxon>
        <taxon>Bdellovibrionales</taxon>
        <taxon>Pseudobdellovibrionaceae</taxon>
        <taxon>Bdellovibrio</taxon>
    </lineage>
</organism>
<dbReference type="EMBL" id="LUKF01000019">
    <property type="protein sequence ID" value="KYG60706.1"/>
    <property type="molecule type" value="Genomic_DNA"/>
</dbReference>
<evidence type="ECO:0000256" key="2">
    <source>
        <dbReference type="ARBA" id="ARBA00005417"/>
    </source>
</evidence>
<comment type="subcellular location">
    <subcellularLocation>
        <location evidence="1">Cell membrane</location>
    </subcellularLocation>
</comment>
<dbReference type="InterPro" id="IPR003593">
    <property type="entry name" value="AAA+_ATPase"/>
</dbReference>
<evidence type="ECO:0000256" key="5">
    <source>
        <dbReference type="ARBA" id="ARBA00022475"/>
    </source>
</evidence>
<keyword evidence="5" id="KW-1003">Cell membrane</keyword>
<evidence type="ECO:0000256" key="3">
    <source>
        <dbReference type="ARBA" id="ARBA00022448"/>
    </source>
</evidence>
<dbReference type="InterPro" id="IPR050763">
    <property type="entry name" value="ABC_transporter_ATP-binding"/>
</dbReference>
<protein>
    <submittedName>
        <fullName evidence="11">ATP-binding protein</fullName>
    </submittedName>
</protein>
<dbReference type="Proteomes" id="UP000075391">
    <property type="component" value="Unassembled WGS sequence"/>
</dbReference>
<reference evidence="11 12" key="1">
    <citation type="submission" date="2016-03" db="EMBL/GenBank/DDBJ databases">
        <authorList>
            <person name="Ploux O."/>
        </authorList>
    </citation>
    <scope>NUCLEOTIDE SEQUENCE [LARGE SCALE GENOMIC DNA]</scope>
    <source>
        <strain evidence="11 12">BER2</strain>
    </source>
</reference>
<keyword evidence="3" id="KW-0813">Transport</keyword>
<dbReference type="InterPro" id="IPR027417">
    <property type="entry name" value="P-loop_NTPase"/>
</dbReference>
<keyword evidence="7 11" id="KW-0067">ATP-binding</keyword>
<evidence type="ECO:0000313" key="11">
    <source>
        <dbReference type="EMBL" id="KYG60706.1"/>
    </source>
</evidence>
<dbReference type="AlphaFoldDB" id="A0A150WCK3"/>
<evidence type="ECO:0000256" key="8">
    <source>
        <dbReference type="ARBA" id="ARBA00022967"/>
    </source>
</evidence>
<dbReference type="Gene3D" id="3.40.50.300">
    <property type="entry name" value="P-loop containing nucleotide triphosphate hydrolases"/>
    <property type="match status" value="1"/>
</dbReference>
<dbReference type="PANTHER" id="PTHR42711:SF5">
    <property type="entry name" value="ABC TRANSPORTER ATP-BINDING PROTEIN NATA"/>
    <property type="match status" value="1"/>
</dbReference>
<keyword evidence="8" id="KW-1278">Translocase</keyword>
<comment type="caution">
    <text evidence="11">The sequence shown here is derived from an EMBL/GenBank/DDBJ whole genome shotgun (WGS) entry which is preliminary data.</text>
</comment>
<dbReference type="SMART" id="SM00382">
    <property type="entry name" value="AAA"/>
    <property type="match status" value="1"/>
</dbReference>
<name>A0A150WCK3_BDEBC</name>
<dbReference type="SUPFAM" id="SSF52540">
    <property type="entry name" value="P-loop containing nucleoside triphosphate hydrolases"/>
    <property type="match status" value="1"/>
</dbReference>
<dbReference type="GO" id="GO:0016887">
    <property type="term" value="F:ATP hydrolysis activity"/>
    <property type="evidence" value="ECO:0007669"/>
    <property type="project" value="InterPro"/>
</dbReference>
<evidence type="ECO:0000256" key="7">
    <source>
        <dbReference type="ARBA" id="ARBA00022840"/>
    </source>
</evidence>
<evidence type="ECO:0000313" key="12">
    <source>
        <dbReference type="Proteomes" id="UP000075391"/>
    </source>
</evidence>
<dbReference type="GO" id="GO:0005524">
    <property type="term" value="F:ATP binding"/>
    <property type="evidence" value="ECO:0007669"/>
    <property type="project" value="UniProtKB-KW"/>
</dbReference>
<evidence type="ECO:0000256" key="6">
    <source>
        <dbReference type="ARBA" id="ARBA00022741"/>
    </source>
</evidence>
<dbReference type="InterPro" id="IPR003439">
    <property type="entry name" value="ABC_transporter-like_ATP-bd"/>
</dbReference>
<keyword evidence="4" id="KW-0536">Nodulation</keyword>
<evidence type="ECO:0000259" key="10">
    <source>
        <dbReference type="PROSITE" id="PS50893"/>
    </source>
</evidence>
<dbReference type="GO" id="GO:0005886">
    <property type="term" value="C:plasma membrane"/>
    <property type="evidence" value="ECO:0007669"/>
    <property type="project" value="UniProtKB-SubCell"/>
</dbReference>
<evidence type="ECO:0000256" key="1">
    <source>
        <dbReference type="ARBA" id="ARBA00004236"/>
    </source>
</evidence>
<dbReference type="PROSITE" id="PS00211">
    <property type="entry name" value="ABC_TRANSPORTER_1"/>
    <property type="match status" value="1"/>
</dbReference>
<evidence type="ECO:0000256" key="9">
    <source>
        <dbReference type="ARBA" id="ARBA00023136"/>
    </source>
</evidence>
<proteinExistence type="inferred from homology"/>
<dbReference type="PANTHER" id="PTHR42711">
    <property type="entry name" value="ABC TRANSPORTER ATP-BINDING PROTEIN"/>
    <property type="match status" value="1"/>
</dbReference>
<dbReference type="InterPro" id="IPR017871">
    <property type="entry name" value="ABC_transporter-like_CS"/>
</dbReference>